<evidence type="ECO:0000313" key="1">
    <source>
        <dbReference type="EMBL" id="KUM74657.1"/>
    </source>
</evidence>
<gene>
    <name evidence="1" type="ORF">AQI70_17600</name>
</gene>
<sequence length="370" mass="41821">MARLIPLVILLFMIYSWYRNHQKSAPKGTVHNSGMTKAAAKLGFLPAEQLDTEHGHAPDPRSSTAREAVRAGDWKAGAEFLAEAGRDWQERHRRCDALAREAVEDDTWLPAWKAERPQDPDAALVHAQSLIHLAWELRGAAYAKHTTREQFEGFHRVLSQAREACAHAQALADADDPCPYIVEIPLAKGLGYAHERFEEIWSEVVERDPHHLAAHSAALQYWCEKWHGSHELAESFARSAAEKAAAGQLLSVLPLEAYLEYERAHDDVEPDEFYRRPVIVAAVDAALADVAVAAAANPDDWRLARVRHLLASLLFWQDRYEAAVEQFRLVDGYIDAQPWHYEASRNRMIKAYVRQRDYSAARMVRARGGI</sequence>
<dbReference type="STRING" id="146536.AQI70_17600"/>
<evidence type="ECO:0000313" key="2">
    <source>
        <dbReference type="Proteomes" id="UP000054024"/>
    </source>
</evidence>
<name>A0A124H113_9ACTN</name>
<proteinExistence type="predicted"/>
<accession>A0A124H113</accession>
<dbReference type="AlphaFoldDB" id="A0A124H113"/>
<dbReference type="EMBL" id="LMWJ01000013">
    <property type="protein sequence ID" value="KUM74657.1"/>
    <property type="molecule type" value="Genomic_DNA"/>
</dbReference>
<reference evidence="1 2" key="1">
    <citation type="submission" date="2015-10" db="EMBL/GenBank/DDBJ databases">
        <title>Draft genome sequence of Streptomyces curacoi DSM 40107, type strain for the species Streptomyces curacoi.</title>
        <authorList>
            <person name="Ruckert C."/>
            <person name="Winkler A."/>
            <person name="Kalinowski J."/>
            <person name="Kampfer P."/>
            <person name="Glaeser S."/>
        </authorList>
    </citation>
    <scope>NUCLEOTIDE SEQUENCE [LARGE SCALE GENOMIC DNA]</scope>
    <source>
        <strain evidence="1 2">DSM 40107</strain>
    </source>
</reference>
<comment type="caution">
    <text evidence="1">The sequence shown here is derived from an EMBL/GenBank/DDBJ whole genome shotgun (WGS) entry which is preliminary data.</text>
</comment>
<evidence type="ECO:0008006" key="3">
    <source>
        <dbReference type="Google" id="ProtNLM"/>
    </source>
</evidence>
<dbReference type="Proteomes" id="UP000054024">
    <property type="component" value="Unassembled WGS sequence"/>
</dbReference>
<protein>
    <recommendedName>
        <fullName evidence="3">DUF4034 domain-containing protein</fullName>
    </recommendedName>
</protein>
<keyword evidence="2" id="KW-1185">Reference proteome</keyword>
<organism evidence="1 2">
    <name type="scientific">Streptomyces curacoi</name>
    <dbReference type="NCBI Taxonomy" id="146536"/>
    <lineage>
        <taxon>Bacteria</taxon>
        <taxon>Bacillati</taxon>
        <taxon>Actinomycetota</taxon>
        <taxon>Actinomycetes</taxon>
        <taxon>Kitasatosporales</taxon>
        <taxon>Streptomycetaceae</taxon>
        <taxon>Streptomyces</taxon>
    </lineage>
</organism>
<dbReference type="OrthoDB" id="3284019at2"/>
<dbReference type="RefSeq" id="WP_062150621.1">
    <property type="nucleotide sequence ID" value="NZ_KQ947988.1"/>
</dbReference>